<evidence type="ECO:0000313" key="2">
    <source>
        <dbReference type="EMBL" id="GBG28363.1"/>
    </source>
</evidence>
<dbReference type="CDD" id="cd02199">
    <property type="entry name" value="YjgF_YER057c_UK114_like_1"/>
    <property type="match status" value="1"/>
</dbReference>
<dbReference type="OrthoDB" id="309640at2759"/>
<gene>
    <name evidence="2" type="ORF">FCC1311_045862</name>
</gene>
<accession>A0A2R5GI79</accession>
<dbReference type="AlphaFoldDB" id="A0A2R5GI79"/>
<comment type="caution">
    <text evidence="2">The sequence shown here is derived from an EMBL/GenBank/DDBJ whole genome shotgun (WGS) entry which is preliminary data.</text>
</comment>
<dbReference type="InterPro" id="IPR013813">
    <property type="entry name" value="Endoribo_LPSP/chorism_mut-like"/>
</dbReference>
<reference evidence="2 3" key="1">
    <citation type="submission" date="2017-12" db="EMBL/GenBank/DDBJ databases">
        <title>Sequencing, de novo assembly and annotation of complete genome of a new Thraustochytrid species, strain FCC1311.</title>
        <authorList>
            <person name="Sedici K."/>
            <person name="Godart F."/>
            <person name="Aiese Cigliano R."/>
            <person name="Sanseverino W."/>
            <person name="Barakat M."/>
            <person name="Ortet P."/>
            <person name="Marechal E."/>
            <person name="Cagnac O."/>
            <person name="Amato A."/>
        </authorList>
    </citation>
    <scope>NUCLEOTIDE SEQUENCE [LARGE SCALE GENOMIC DNA]</scope>
</reference>
<dbReference type="PANTHER" id="PTHR43760">
    <property type="entry name" value="ENDORIBONUCLEASE-RELATED"/>
    <property type="match status" value="1"/>
</dbReference>
<dbReference type="EMBL" id="BEYU01000040">
    <property type="protein sequence ID" value="GBG28363.1"/>
    <property type="molecule type" value="Genomic_DNA"/>
</dbReference>
<dbReference type="SUPFAM" id="SSF55298">
    <property type="entry name" value="YjgF-like"/>
    <property type="match status" value="1"/>
</dbReference>
<feature type="domain" description="Endoribonuclease L-PSP/chorismate mutase-like" evidence="1">
    <location>
        <begin position="35"/>
        <end position="171"/>
    </location>
</feature>
<proteinExistence type="predicted"/>
<evidence type="ECO:0000259" key="1">
    <source>
        <dbReference type="Pfam" id="PF14588"/>
    </source>
</evidence>
<name>A0A2R5GI79_9STRA</name>
<protein>
    <submittedName>
        <fullName evidence="2">Protein TCP17</fullName>
    </submittedName>
</protein>
<keyword evidence="3" id="KW-1185">Reference proteome</keyword>
<dbReference type="InterPro" id="IPR035959">
    <property type="entry name" value="RutC-like_sf"/>
</dbReference>
<dbReference type="Proteomes" id="UP000241890">
    <property type="component" value="Unassembled WGS sequence"/>
</dbReference>
<dbReference type="Gene3D" id="3.30.1330.40">
    <property type="entry name" value="RutC-like"/>
    <property type="match status" value="1"/>
</dbReference>
<sequence>MQASLANVARRAAVAQKTQALQAAPVLMRGVHTEAKLEKLGYTLPQVASPKGSYQLCVRSGNQMFTAGHLPQPANGDLLVGKVGVDLSVEEANKAAQYCALSILATLKAELGDLDRVARVVKVVGFVNCADGFAQQPQVINGASDLFAEVLGERGLHARSAVGTNSLPLNIPVEVEAIVEISE</sequence>
<dbReference type="PANTHER" id="PTHR43760:SF1">
    <property type="entry name" value="ENDORIBONUCLEASE L-PSP_CHORISMATE MUTASE-LIKE DOMAIN-CONTAINING PROTEIN"/>
    <property type="match status" value="1"/>
</dbReference>
<dbReference type="InParanoid" id="A0A2R5GI79"/>
<dbReference type="Pfam" id="PF14588">
    <property type="entry name" value="YjgF_endoribonc"/>
    <property type="match status" value="1"/>
</dbReference>
<evidence type="ECO:0000313" key="3">
    <source>
        <dbReference type="Proteomes" id="UP000241890"/>
    </source>
</evidence>
<organism evidence="2 3">
    <name type="scientific">Hondaea fermentalgiana</name>
    <dbReference type="NCBI Taxonomy" id="2315210"/>
    <lineage>
        <taxon>Eukaryota</taxon>
        <taxon>Sar</taxon>
        <taxon>Stramenopiles</taxon>
        <taxon>Bigyra</taxon>
        <taxon>Labyrinthulomycetes</taxon>
        <taxon>Thraustochytrida</taxon>
        <taxon>Thraustochytriidae</taxon>
        <taxon>Hondaea</taxon>
    </lineage>
</organism>